<evidence type="ECO:0000256" key="5">
    <source>
        <dbReference type="ARBA" id="ARBA00024732"/>
    </source>
</evidence>
<proteinExistence type="inferred from homology"/>
<evidence type="ECO:0000256" key="6">
    <source>
        <dbReference type="HAMAP-Rule" id="MF_00013"/>
    </source>
</evidence>
<dbReference type="InterPro" id="IPR000544">
    <property type="entry name" value="Octanoyltransferase"/>
</dbReference>
<gene>
    <name evidence="6 12" type="primary">lipB</name>
    <name evidence="12" type="ORF">E5352_10735</name>
</gene>
<comment type="similarity">
    <text evidence="6 7">Belongs to the LipB family.</text>
</comment>
<dbReference type="PIRSF" id="PIRSF016262">
    <property type="entry name" value="LPLase"/>
    <property type="match status" value="1"/>
</dbReference>
<evidence type="ECO:0000256" key="4">
    <source>
        <dbReference type="ARBA" id="ARBA00023315"/>
    </source>
</evidence>
<sequence>MDAVGACSTASAPGTRAAQPAWVRDLGRQPYAPVWHAMQRFTDARTDDTPDELWVVEHDPVFTLGQAGKDEHVLAPGDIPVLHVDRGGQVTYHGPGQLVVYPLLQLRRLGIGVRDYVCRIEQAIIDTLDEWNIGAERLDGAPGVYVGGAKVAALGIRVRRGCTFHGLSFNVAMDLEPFRRINPCGYQGLQVTSVLDLGGPSGMAAVTPVLLGHLARQFGLDLQPATELPDLTDAA</sequence>
<dbReference type="PROSITE" id="PS01313">
    <property type="entry name" value="LIPB"/>
    <property type="match status" value="1"/>
</dbReference>
<accession>A0A4S2CXU3</accession>
<dbReference type="SUPFAM" id="SSF55681">
    <property type="entry name" value="Class II aaRS and biotin synthetases"/>
    <property type="match status" value="1"/>
</dbReference>
<keyword evidence="2 6" id="KW-0963">Cytoplasm</keyword>
<feature type="binding site" evidence="6 9">
    <location>
        <begin position="86"/>
        <end position="93"/>
    </location>
    <ligand>
        <name>substrate</name>
    </ligand>
</feature>
<dbReference type="RefSeq" id="WP_017354323.1">
    <property type="nucleotide sequence ID" value="NZ_SRYW01000008.1"/>
</dbReference>
<comment type="pathway">
    <text evidence="1 6 7">Protein modification; protein lipoylation via endogenous pathway; protein N(6)-(lipoyl)lysine from octanoyl-[acyl-carrier-protein]: step 1/2.</text>
</comment>
<dbReference type="EMBL" id="SRYW01000008">
    <property type="protein sequence ID" value="TGY33848.1"/>
    <property type="molecule type" value="Genomic_DNA"/>
</dbReference>
<dbReference type="Pfam" id="PF21948">
    <property type="entry name" value="LplA-B_cat"/>
    <property type="match status" value="1"/>
</dbReference>
<comment type="caution">
    <text evidence="12">The sequence shown here is derived from an EMBL/GenBank/DDBJ whole genome shotgun (WGS) entry which is preliminary data.</text>
</comment>
<dbReference type="UniPathway" id="UPA00538">
    <property type="reaction ID" value="UER00592"/>
</dbReference>
<reference evidence="12 13" key="1">
    <citation type="submission" date="2019-04" db="EMBL/GenBank/DDBJ databases">
        <title>Microbes associate with the intestines of laboratory mice.</title>
        <authorList>
            <person name="Navarre W."/>
            <person name="Wong E."/>
            <person name="Huang K."/>
            <person name="Tropini C."/>
            <person name="Ng K."/>
            <person name="Yu B."/>
        </authorList>
    </citation>
    <scope>NUCLEOTIDE SEQUENCE [LARGE SCALE GENOMIC DNA]</scope>
    <source>
        <strain evidence="12 13">NM62_B4-13</strain>
    </source>
</reference>
<dbReference type="OrthoDB" id="9787061at2"/>
<evidence type="ECO:0000256" key="1">
    <source>
        <dbReference type="ARBA" id="ARBA00004821"/>
    </source>
</evidence>
<feature type="binding site" evidence="6 9">
    <location>
        <begin position="166"/>
        <end position="168"/>
    </location>
    <ligand>
        <name>substrate</name>
    </ligand>
</feature>
<dbReference type="AlphaFoldDB" id="A0A4S2CXU3"/>
<evidence type="ECO:0000313" key="13">
    <source>
        <dbReference type="Proteomes" id="UP000306631"/>
    </source>
</evidence>
<feature type="active site" description="Acyl-thioester intermediate" evidence="6 8">
    <location>
        <position position="184"/>
    </location>
</feature>
<dbReference type="EC" id="2.3.1.181" evidence="6 7"/>
<dbReference type="InterPro" id="IPR004143">
    <property type="entry name" value="BPL_LPL_catalytic"/>
</dbReference>
<evidence type="ECO:0000259" key="11">
    <source>
        <dbReference type="PROSITE" id="PS51733"/>
    </source>
</evidence>
<evidence type="ECO:0000256" key="9">
    <source>
        <dbReference type="PIRSR" id="PIRSR016262-2"/>
    </source>
</evidence>
<dbReference type="GO" id="GO:0005737">
    <property type="term" value="C:cytoplasm"/>
    <property type="evidence" value="ECO:0007669"/>
    <property type="project" value="UniProtKB-SubCell"/>
</dbReference>
<evidence type="ECO:0000256" key="3">
    <source>
        <dbReference type="ARBA" id="ARBA00022679"/>
    </source>
</evidence>
<name>A0A4S2CXU3_STEMA</name>
<dbReference type="InterPro" id="IPR020605">
    <property type="entry name" value="Octanoyltransferase_CS"/>
</dbReference>
<dbReference type="NCBIfam" id="TIGR00214">
    <property type="entry name" value="lipB"/>
    <property type="match status" value="1"/>
</dbReference>
<feature type="site" description="Lowers pKa of active site Cys" evidence="6 10">
    <location>
        <position position="150"/>
    </location>
</feature>
<dbReference type="PROSITE" id="PS51733">
    <property type="entry name" value="BPL_LPL_CATALYTIC"/>
    <property type="match status" value="1"/>
</dbReference>
<evidence type="ECO:0000256" key="7">
    <source>
        <dbReference type="PIRNR" id="PIRNR016262"/>
    </source>
</evidence>
<comment type="function">
    <text evidence="5 6 7">Catalyzes the transfer of endogenously produced octanoic acid from octanoyl-acyl-carrier-protein onto the lipoyl domains of lipoate-dependent enzymes. Lipoyl-ACP can also act as a substrate although octanoyl-ACP is likely to be the physiological substrate.</text>
</comment>
<evidence type="ECO:0000313" key="12">
    <source>
        <dbReference type="EMBL" id="TGY33848.1"/>
    </source>
</evidence>
<dbReference type="InterPro" id="IPR045864">
    <property type="entry name" value="aa-tRNA-synth_II/BPL/LPL"/>
</dbReference>
<feature type="binding site" evidence="6 9">
    <location>
        <begin position="153"/>
        <end position="155"/>
    </location>
    <ligand>
        <name>substrate</name>
    </ligand>
</feature>
<protein>
    <recommendedName>
        <fullName evidence="6 7">Octanoyltransferase</fullName>
        <ecNumber evidence="6 7">2.3.1.181</ecNumber>
    </recommendedName>
    <alternativeName>
        <fullName evidence="6">Lipoate-protein ligase B</fullName>
    </alternativeName>
    <alternativeName>
        <fullName evidence="6">Lipoyl/octanoyl transferase</fullName>
    </alternativeName>
    <alternativeName>
        <fullName evidence="6">Octanoyl-[acyl-carrier-protein]-protein N-octanoyltransferase</fullName>
    </alternativeName>
</protein>
<dbReference type="GO" id="GO:0009249">
    <property type="term" value="P:protein lipoylation"/>
    <property type="evidence" value="ECO:0007669"/>
    <property type="project" value="InterPro"/>
</dbReference>
<evidence type="ECO:0000256" key="10">
    <source>
        <dbReference type="PIRSR" id="PIRSR016262-3"/>
    </source>
</evidence>
<dbReference type="PANTHER" id="PTHR10993">
    <property type="entry name" value="OCTANOYLTRANSFERASE"/>
    <property type="match status" value="1"/>
</dbReference>
<keyword evidence="3 6" id="KW-0808">Transferase</keyword>
<dbReference type="HAMAP" id="MF_00013">
    <property type="entry name" value="LipB"/>
    <property type="match status" value="1"/>
</dbReference>
<feature type="domain" description="BPL/LPL catalytic" evidence="11">
    <location>
        <begin position="47"/>
        <end position="222"/>
    </location>
</feature>
<dbReference type="FunFam" id="3.30.930.10:FF:000020">
    <property type="entry name" value="Octanoyltransferase"/>
    <property type="match status" value="1"/>
</dbReference>
<comment type="subcellular location">
    <subcellularLocation>
        <location evidence="6">Cytoplasm</location>
    </subcellularLocation>
</comment>
<dbReference type="Proteomes" id="UP000306631">
    <property type="component" value="Unassembled WGS sequence"/>
</dbReference>
<dbReference type="NCBIfam" id="NF010925">
    <property type="entry name" value="PRK14345.1"/>
    <property type="match status" value="1"/>
</dbReference>
<comment type="miscellaneous">
    <text evidence="6">In the reaction, the free carboxyl group of octanoic acid is attached via an amide linkage to the epsilon-amino group of a specific lysine residue of lipoyl domains of lipoate-dependent enzymes.</text>
</comment>
<dbReference type="GO" id="GO:0033819">
    <property type="term" value="F:lipoyl(octanoyl) transferase activity"/>
    <property type="evidence" value="ECO:0007669"/>
    <property type="project" value="UniProtKB-EC"/>
</dbReference>
<dbReference type="Gene3D" id="3.30.930.10">
    <property type="entry name" value="Bira Bifunctional Protein, Domain 2"/>
    <property type="match status" value="1"/>
</dbReference>
<keyword evidence="4 6" id="KW-0012">Acyltransferase</keyword>
<dbReference type="PANTHER" id="PTHR10993:SF7">
    <property type="entry name" value="LIPOYLTRANSFERASE 2, MITOCHONDRIAL-RELATED"/>
    <property type="match status" value="1"/>
</dbReference>
<evidence type="ECO:0000256" key="8">
    <source>
        <dbReference type="PIRSR" id="PIRSR016262-1"/>
    </source>
</evidence>
<dbReference type="CDD" id="cd16444">
    <property type="entry name" value="LipB"/>
    <property type="match status" value="1"/>
</dbReference>
<comment type="catalytic activity">
    <reaction evidence="6 7">
        <text>octanoyl-[ACP] + L-lysyl-[protein] = N(6)-octanoyl-L-lysyl-[protein] + holo-[ACP] + H(+)</text>
        <dbReference type="Rhea" id="RHEA:17665"/>
        <dbReference type="Rhea" id="RHEA-COMP:9636"/>
        <dbReference type="Rhea" id="RHEA-COMP:9685"/>
        <dbReference type="Rhea" id="RHEA-COMP:9752"/>
        <dbReference type="Rhea" id="RHEA-COMP:9928"/>
        <dbReference type="ChEBI" id="CHEBI:15378"/>
        <dbReference type="ChEBI" id="CHEBI:29969"/>
        <dbReference type="ChEBI" id="CHEBI:64479"/>
        <dbReference type="ChEBI" id="CHEBI:78463"/>
        <dbReference type="ChEBI" id="CHEBI:78809"/>
        <dbReference type="EC" id="2.3.1.181"/>
    </reaction>
</comment>
<organism evidence="12 13">
    <name type="scientific">Stenotrophomonas maltophilia</name>
    <name type="common">Pseudomonas maltophilia</name>
    <name type="synonym">Xanthomonas maltophilia</name>
    <dbReference type="NCBI Taxonomy" id="40324"/>
    <lineage>
        <taxon>Bacteria</taxon>
        <taxon>Pseudomonadati</taxon>
        <taxon>Pseudomonadota</taxon>
        <taxon>Gammaproteobacteria</taxon>
        <taxon>Lysobacterales</taxon>
        <taxon>Lysobacteraceae</taxon>
        <taxon>Stenotrophomonas</taxon>
        <taxon>Stenotrophomonas maltophilia group</taxon>
    </lineage>
</organism>
<evidence type="ECO:0000256" key="2">
    <source>
        <dbReference type="ARBA" id="ARBA00022490"/>
    </source>
</evidence>
<dbReference type="NCBIfam" id="NF010922">
    <property type="entry name" value="PRK14342.1"/>
    <property type="match status" value="1"/>
</dbReference>